<protein>
    <submittedName>
        <fullName evidence="1">16800_t:CDS:1</fullName>
    </submittedName>
</protein>
<proteinExistence type="predicted"/>
<accession>A0A9N9PLB8</accession>
<sequence>IVNNSTIGGILLTQLVKYNISYILPKLFVTDSATYIKKCYREILKPVMPQLIHAPCCAHILNLIG</sequence>
<gene>
    <name evidence="1" type="ORF">CPELLU_LOCUS20358</name>
</gene>
<evidence type="ECO:0000313" key="1">
    <source>
        <dbReference type="EMBL" id="CAG8828071.1"/>
    </source>
</evidence>
<name>A0A9N9PLB8_9GLOM</name>
<dbReference type="EMBL" id="CAJVQA010060030">
    <property type="protein sequence ID" value="CAG8828071.1"/>
    <property type="molecule type" value="Genomic_DNA"/>
</dbReference>
<organism evidence="1 2">
    <name type="scientific">Cetraspora pellucida</name>
    <dbReference type="NCBI Taxonomy" id="1433469"/>
    <lineage>
        <taxon>Eukaryota</taxon>
        <taxon>Fungi</taxon>
        <taxon>Fungi incertae sedis</taxon>
        <taxon>Mucoromycota</taxon>
        <taxon>Glomeromycotina</taxon>
        <taxon>Glomeromycetes</taxon>
        <taxon>Diversisporales</taxon>
        <taxon>Gigasporaceae</taxon>
        <taxon>Cetraspora</taxon>
    </lineage>
</organism>
<dbReference type="OrthoDB" id="2407789at2759"/>
<feature type="non-terminal residue" evidence="1">
    <location>
        <position position="65"/>
    </location>
</feature>
<evidence type="ECO:0000313" key="2">
    <source>
        <dbReference type="Proteomes" id="UP000789759"/>
    </source>
</evidence>
<comment type="caution">
    <text evidence="1">The sequence shown here is derived from an EMBL/GenBank/DDBJ whole genome shotgun (WGS) entry which is preliminary data.</text>
</comment>
<dbReference type="Proteomes" id="UP000789759">
    <property type="component" value="Unassembled WGS sequence"/>
</dbReference>
<feature type="non-terminal residue" evidence="1">
    <location>
        <position position="1"/>
    </location>
</feature>
<reference evidence="1" key="1">
    <citation type="submission" date="2021-06" db="EMBL/GenBank/DDBJ databases">
        <authorList>
            <person name="Kallberg Y."/>
            <person name="Tangrot J."/>
            <person name="Rosling A."/>
        </authorList>
    </citation>
    <scope>NUCLEOTIDE SEQUENCE</scope>
    <source>
        <strain evidence="1">FL966</strain>
    </source>
</reference>
<dbReference type="AlphaFoldDB" id="A0A9N9PLB8"/>
<keyword evidence="2" id="KW-1185">Reference proteome</keyword>